<dbReference type="AlphaFoldDB" id="A0A846MP77"/>
<dbReference type="Pfam" id="PF00583">
    <property type="entry name" value="Acetyltransf_1"/>
    <property type="match status" value="1"/>
</dbReference>
<name>A0A846MP77_9BACT</name>
<evidence type="ECO:0000259" key="1">
    <source>
        <dbReference type="PROSITE" id="PS51186"/>
    </source>
</evidence>
<evidence type="ECO:0000313" key="3">
    <source>
        <dbReference type="Proteomes" id="UP000537126"/>
    </source>
</evidence>
<dbReference type="SUPFAM" id="SSF55729">
    <property type="entry name" value="Acyl-CoA N-acyltransferases (Nat)"/>
    <property type="match status" value="1"/>
</dbReference>
<dbReference type="EMBL" id="JAASRN010000001">
    <property type="protein sequence ID" value="NIK73200.1"/>
    <property type="molecule type" value="Genomic_DNA"/>
</dbReference>
<keyword evidence="3" id="KW-1185">Reference proteome</keyword>
<gene>
    <name evidence="2" type="ORF">FHS56_000686</name>
</gene>
<proteinExistence type="predicted"/>
<evidence type="ECO:0000313" key="2">
    <source>
        <dbReference type="EMBL" id="NIK73200.1"/>
    </source>
</evidence>
<reference evidence="2 3" key="1">
    <citation type="submission" date="2020-03" db="EMBL/GenBank/DDBJ databases">
        <title>Genomic Encyclopedia of Type Strains, Phase IV (KMG-IV): sequencing the most valuable type-strain genomes for metagenomic binning, comparative biology and taxonomic classification.</title>
        <authorList>
            <person name="Goeker M."/>
        </authorList>
    </citation>
    <scope>NUCLEOTIDE SEQUENCE [LARGE SCALE GENOMIC DNA]</scope>
    <source>
        <strain evidence="2 3">DSM 5718</strain>
    </source>
</reference>
<dbReference type="InterPro" id="IPR000182">
    <property type="entry name" value="GNAT_dom"/>
</dbReference>
<keyword evidence="2" id="KW-0808">Transferase</keyword>
<dbReference type="PROSITE" id="PS51186">
    <property type="entry name" value="GNAT"/>
    <property type="match status" value="1"/>
</dbReference>
<dbReference type="Proteomes" id="UP000537126">
    <property type="component" value="Unassembled WGS sequence"/>
</dbReference>
<sequence>MKRGMNPELKCRIQTALPEHLDLLIAFQQAMAKESEGMELSQKTLYEGIKAVLENPTKGKYYIALHGNEVAGCMMHTYEWSDWRNAYVIWIQSVYVKPEYRRRGVFRQFYAFTQKQVQENKQFCGIRLYVEQNNEAAIATYRALGMDDGHYRLFEWMP</sequence>
<organism evidence="2 3">
    <name type="scientific">Thermonema lapsum</name>
    <dbReference type="NCBI Taxonomy" id="28195"/>
    <lineage>
        <taxon>Bacteria</taxon>
        <taxon>Pseudomonadati</taxon>
        <taxon>Bacteroidota</taxon>
        <taxon>Cytophagia</taxon>
        <taxon>Cytophagales</taxon>
        <taxon>Thermonemataceae</taxon>
        <taxon>Thermonema</taxon>
    </lineage>
</organism>
<dbReference type="InterPro" id="IPR016181">
    <property type="entry name" value="Acyl_CoA_acyltransferase"/>
</dbReference>
<dbReference type="CDD" id="cd04301">
    <property type="entry name" value="NAT_SF"/>
    <property type="match status" value="1"/>
</dbReference>
<dbReference type="GO" id="GO:0016747">
    <property type="term" value="F:acyltransferase activity, transferring groups other than amino-acyl groups"/>
    <property type="evidence" value="ECO:0007669"/>
    <property type="project" value="InterPro"/>
</dbReference>
<feature type="domain" description="N-acetyltransferase" evidence="1">
    <location>
        <begin position="11"/>
        <end position="158"/>
    </location>
</feature>
<comment type="caution">
    <text evidence="2">The sequence shown here is derived from an EMBL/GenBank/DDBJ whole genome shotgun (WGS) entry which is preliminary data.</text>
</comment>
<accession>A0A846MP77</accession>
<dbReference type="Gene3D" id="3.40.630.30">
    <property type="match status" value="1"/>
</dbReference>
<dbReference type="RefSeq" id="WP_166918466.1">
    <property type="nucleotide sequence ID" value="NZ_JAASRN010000001.1"/>
</dbReference>
<protein>
    <submittedName>
        <fullName evidence="2">GNAT superfamily N-acetyltransferase</fullName>
    </submittedName>
</protein>